<dbReference type="SUPFAM" id="SSF53756">
    <property type="entry name" value="UDP-Glycosyltransferase/glycogen phosphorylase"/>
    <property type="match status" value="1"/>
</dbReference>
<feature type="domain" description="Glycosyltransferase 2-like" evidence="3">
    <location>
        <begin position="20"/>
        <end position="125"/>
    </location>
</feature>
<dbReference type="CDD" id="cd00761">
    <property type="entry name" value="Glyco_tranf_GTA_type"/>
    <property type="match status" value="1"/>
</dbReference>
<feature type="transmembrane region" description="Helical" evidence="1">
    <location>
        <begin position="258"/>
        <end position="290"/>
    </location>
</feature>
<dbReference type="Pfam" id="PF00534">
    <property type="entry name" value="Glycos_transf_1"/>
    <property type="match status" value="1"/>
</dbReference>
<comment type="caution">
    <text evidence="4">The sequence shown here is derived from an EMBL/GenBank/DDBJ whole genome shotgun (WGS) entry which is preliminary data.</text>
</comment>
<dbReference type="EMBL" id="PVTV01000014">
    <property type="protein sequence ID" value="PRY97655.1"/>
    <property type="molecule type" value="Genomic_DNA"/>
</dbReference>
<evidence type="ECO:0000313" key="4">
    <source>
        <dbReference type="EMBL" id="PRY97655.1"/>
    </source>
</evidence>
<evidence type="ECO:0000256" key="1">
    <source>
        <dbReference type="SAM" id="Phobius"/>
    </source>
</evidence>
<dbReference type="PANTHER" id="PTHR45947">
    <property type="entry name" value="SULFOQUINOVOSYL TRANSFERASE SQD2"/>
    <property type="match status" value="1"/>
</dbReference>
<evidence type="ECO:0000313" key="5">
    <source>
        <dbReference type="Proteomes" id="UP000238308"/>
    </source>
</evidence>
<dbReference type="InterPro" id="IPR001173">
    <property type="entry name" value="Glyco_trans_2-like"/>
</dbReference>
<protein>
    <submittedName>
        <fullName evidence="4">Glycosyltransferase involved in cell wall biosynthesis</fullName>
    </submittedName>
</protein>
<keyword evidence="4" id="KW-0808">Transferase</keyword>
<dbReference type="PANTHER" id="PTHR45947:SF14">
    <property type="entry name" value="SLL1723 PROTEIN"/>
    <property type="match status" value="1"/>
</dbReference>
<proteinExistence type="predicted"/>
<evidence type="ECO:0000259" key="2">
    <source>
        <dbReference type="Pfam" id="PF00534"/>
    </source>
</evidence>
<dbReference type="GO" id="GO:0016757">
    <property type="term" value="F:glycosyltransferase activity"/>
    <property type="evidence" value="ECO:0007669"/>
    <property type="project" value="InterPro"/>
</dbReference>
<dbReference type="Proteomes" id="UP000238308">
    <property type="component" value="Unassembled WGS sequence"/>
</dbReference>
<dbReference type="InterPro" id="IPR050194">
    <property type="entry name" value="Glycosyltransferase_grp1"/>
</dbReference>
<sequence>MAVQTEGLLHASSATAPVVSVVVIGRNEGARLTQCLLAVQQVDWRGIAHECIYIDSSSTDQSMEEAKRLDAAAYMLDDAHPSAAKARNLGLQLARGEFIMFLDGDSMISPDFVAFSLSKMTDSRRCAITGHLREAHPNHSFFNKMIDLDWITPVGEILFFGGNAFVRRSCLLAVDGFNPALQGGEEPELCARLRANGWLIELFDLPMARHDLGMTSFKEYWNRAFRSGICLAEVAHQMRQIGNPLWQYEARRDWWQGLLFLVLPLMLLLACLNTPWLFGLFVASGLLALARTASRCAWKAPNNRWLRWQYAMHTFFCKVPAVLGQLVWYRTHIQRRILGLVSHKHALRTAPNVLPRFAYLISLYPATSHTFILQEIEELRRLGHEILTASINSAAHLGRSQDLTQNTAQLQEANHTFYVKAEGYSGALHALFYWSFQPIVLFKMFCFGFSLESRRCSLLGLAYALEAAIIAKWMRQNNLVFLHVHFGNAAATVGLLVKRLTGCHLSLSIHGSDEFDDVTGQHLALKVKEADRLICMSQYFKAVLMRLSAPEYWAKLIVCRLGVETNRFAFAARQSHVAPQRLLCVGRLIPSKCQLLLIQACAKLRDLGHDFKLVLVGAGPDQLRLEQAIAAAEIGDKVVMTGALAHQAVLDQFAKADIFVLPSLNEGIPVVLMEAMSCGVPCVSTPVSGIPELIEHNRTGLLATQGDLDSLVHQLERLMTQPALREQIASRARQKVVCDFNLMTNVLKLSGIYQSFLASTPSDGW</sequence>
<dbReference type="Pfam" id="PF00535">
    <property type="entry name" value="Glycos_transf_2"/>
    <property type="match status" value="1"/>
</dbReference>
<dbReference type="InterPro" id="IPR029044">
    <property type="entry name" value="Nucleotide-diphossugar_trans"/>
</dbReference>
<gene>
    <name evidence="4" type="ORF">BCM14_2117</name>
</gene>
<name>A0A2T0XFF7_9BURK</name>
<keyword evidence="1" id="KW-0812">Transmembrane</keyword>
<dbReference type="AlphaFoldDB" id="A0A2T0XFF7"/>
<reference evidence="4 5" key="1">
    <citation type="submission" date="2018-03" db="EMBL/GenBank/DDBJ databases">
        <title>Genomic Encyclopedia of Type Strains, Phase III (KMG-III): the genomes of soil and plant-associated and newly described type strains.</title>
        <authorList>
            <person name="Whitman W."/>
        </authorList>
    </citation>
    <scope>NUCLEOTIDE SEQUENCE [LARGE SCALE GENOMIC DNA]</scope>
    <source>
        <strain evidence="4 5">MWH-P2sevCIIIb</strain>
    </source>
</reference>
<accession>A0A2T0XFF7</accession>
<feature type="domain" description="Glycosyl transferase family 1" evidence="2">
    <location>
        <begin position="579"/>
        <end position="734"/>
    </location>
</feature>
<dbReference type="RefSeq" id="WP_106227954.1">
    <property type="nucleotide sequence ID" value="NZ_PVTV01000014.1"/>
</dbReference>
<dbReference type="SUPFAM" id="SSF53448">
    <property type="entry name" value="Nucleotide-diphospho-sugar transferases"/>
    <property type="match status" value="1"/>
</dbReference>
<keyword evidence="5" id="KW-1185">Reference proteome</keyword>
<keyword evidence="1" id="KW-0472">Membrane</keyword>
<dbReference type="InterPro" id="IPR001296">
    <property type="entry name" value="Glyco_trans_1"/>
</dbReference>
<evidence type="ECO:0000259" key="3">
    <source>
        <dbReference type="Pfam" id="PF00535"/>
    </source>
</evidence>
<organism evidence="4 5">
    <name type="scientific">Jezberella montanilacus</name>
    <dbReference type="NCBI Taxonomy" id="323426"/>
    <lineage>
        <taxon>Bacteria</taxon>
        <taxon>Pseudomonadati</taxon>
        <taxon>Pseudomonadota</taxon>
        <taxon>Betaproteobacteria</taxon>
        <taxon>Burkholderiales</taxon>
        <taxon>Alcaligenaceae</taxon>
        <taxon>Jezberella</taxon>
    </lineage>
</organism>
<keyword evidence="1" id="KW-1133">Transmembrane helix</keyword>
<dbReference type="Gene3D" id="3.40.50.2000">
    <property type="entry name" value="Glycogen Phosphorylase B"/>
    <property type="match status" value="2"/>
</dbReference>
<dbReference type="OrthoDB" id="7560678at2"/>
<dbReference type="Gene3D" id="3.90.550.10">
    <property type="entry name" value="Spore Coat Polysaccharide Biosynthesis Protein SpsA, Chain A"/>
    <property type="match status" value="1"/>
</dbReference>